<dbReference type="InterPro" id="IPR052170">
    <property type="entry name" value="M29_Exopeptidase"/>
</dbReference>
<keyword evidence="2" id="KW-0645">Protease</keyword>
<dbReference type="InterPro" id="IPR058739">
    <property type="entry name" value="NicX"/>
</dbReference>
<dbReference type="GO" id="GO:0046872">
    <property type="term" value="F:metal ion binding"/>
    <property type="evidence" value="ECO:0007669"/>
    <property type="project" value="UniProtKB-KW"/>
</dbReference>
<dbReference type="GO" id="GO:0006508">
    <property type="term" value="P:proteolysis"/>
    <property type="evidence" value="ECO:0007669"/>
    <property type="project" value="InterPro"/>
</dbReference>
<dbReference type="GO" id="GO:0004177">
    <property type="term" value="F:aminopeptidase activity"/>
    <property type="evidence" value="ECO:0007669"/>
    <property type="project" value="UniProtKB-KW"/>
</dbReference>
<sequence length="387" mass="41501">MNDTPEFSPSPSVTRGAPSAELAKAADIAAEECLALKAGETLLIITNPDTEQETIARALEKAGQAKGCAVRLLLQPVKSQVDFAEEYVLDAIEAVPDAVVSLSADKLGKDGRRLSRPLRSPGGKSYDHIFTYLLSGTGKIRSFWSPGVSIECFARTLTADYGLMRRRAGRLARILDRSSAIRVLSPAGTDILFGIEGRRAHLDDGDFRLPGKGGNLPAGEVFISPALGGAEGTIVFEDSMADIEGCMLLETPIRCNLSGGYVMDCEGGAQARRLEAALRKGMDMASSLVSQANLKPEEALRYATNARHLGEFGIGLNEKAKITGNMLEDEKILGSCHFAIGFNYEEDAPAMIHLDGLVQRPTVIALMPDGREKTLMENGRILPGLIN</sequence>
<evidence type="ECO:0000313" key="2">
    <source>
        <dbReference type="EMBL" id="VBB40480.1"/>
    </source>
</evidence>
<dbReference type="EMBL" id="UPXP01000024">
    <property type="protein sequence ID" value="VBB40480.1"/>
    <property type="molecule type" value="Genomic_DNA"/>
</dbReference>
<name>A0A652ZXH9_9SPIR</name>
<dbReference type="PANTHER" id="PTHR34448:SF1">
    <property type="entry name" value="BLL6088 PROTEIN"/>
    <property type="match status" value="1"/>
</dbReference>
<evidence type="ECO:0000256" key="1">
    <source>
        <dbReference type="ARBA" id="ARBA00022723"/>
    </source>
</evidence>
<organism evidence="2">
    <name type="scientific">uncultured Spirochaetota bacterium</name>
    <dbReference type="NCBI Taxonomy" id="460511"/>
    <lineage>
        <taxon>Bacteria</taxon>
        <taxon>Pseudomonadati</taxon>
        <taxon>Spirochaetota</taxon>
        <taxon>environmental samples</taxon>
    </lineage>
</organism>
<gene>
    <name evidence="2" type="ORF">TRIP_E300007</name>
</gene>
<proteinExistence type="predicted"/>
<protein>
    <submittedName>
        <fullName evidence="2">Putative leucyl aminopeptidase</fullName>
        <ecNumber evidence="2">3.4.11.-</ecNumber>
    </submittedName>
</protein>
<keyword evidence="1" id="KW-0479">Metal-binding</keyword>
<dbReference type="PANTHER" id="PTHR34448">
    <property type="entry name" value="AMINOPEPTIDASE"/>
    <property type="match status" value="1"/>
</dbReference>
<accession>A0A652ZXH9</accession>
<keyword evidence="2" id="KW-0031">Aminopeptidase</keyword>
<keyword evidence="2" id="KW-0378">Hydrolase</keyword>
<dbReference type="SUPFAM" id="SSF144052">
    <property type="entry name" value="Thermophilic metalloprotease-like"/>
    <property type="match status" value="1"/>
</dbReference>
<dbReference type="EC" id="3.4.11.-" evidence="2"/>
<dbReference type="AlphaFoldDB" id="A0A652ZXH9"/>
<reference evidence="2" key="1">
    <citation type="submission" date="2018-07" db="EMBL/GenBank/DDBJ databases">
        <authorList>
            <consortium name="Genoscope - CEA"/>
            <person name="William W."/>
        </authorList>
    </citation>
    <scope>NUCLEOTIDE SEQUENCE</scope>
    <source>
        <strain evidence="2">IK1</strain>
    </source>
</reference>
<dbReference type="Pfam" id="PF26233">
    <property type="entry name" value="NicX"/>
    <property type="match status" value="1"/>
</dbReference>